<feature type="site" description="Interaction with substrate tRNA" evidence="10">
    <location>
        <position position="105"/>
    </location>
</feature>
<dbReference type="InterPro" id="IPR018022">
    <property type="entry name" value="IPT"/>
</dbReference>
<dbReference type="InterPro" id="IPR027417">
    <property type="entry name" value="P-loop_NTPase"/>
</dbReference>
<dbReference type="EMBL" id="RBIG01000002">
    <property type="protein sequence ID" value="RKQ70383.1"/>
    <property type="molecule type" value="Genomic_DNA"/>
</dbReference>
<evidence type="ECO:0000313" key="14">
    <source>
        <dbReference type="EMBL" id="RKQ70383.1"/>
    </source>
</evidence>
<evidence type="ECO:0000256" key="13">
    <source>
        <dbReference type="RuleBase" id="RU003785"/>
    </source>
</evidence>
<dbReference type="GO" id="GO:0005524">
    <property type="term" value="F:ATP binding"/>
    <property type="evidence" value="ECO:0007669"/>
    <property type="project" value="UniProtKB-UniRule"/>
</dbReference>
<dbReference type="GO" id="GO:0052381">
    <property type="term" value="F:tRNA dimethylallyltransferase activity"/>
    <property type="evidence" value="ECO:0007669"/>
    <property type="project" value="UniProtKB-UniRule"/>
</dbReference>
<feature type="site" description="Interaction with substrate tRNA" evidence="10">
    <location>
        <position position="127"/>
    </location>
</feature>
<keyword evidence="8 10" id="KW-0460">Magnesium</keyword>
<dbReference type="GO" id="GO:0006400">
    <property type="term" value="P:tRNA modification"/>
    <property type="evidence" value="ECO:0007669"/>
    <property type="project" value="TreeGrafter"/>
</dbReference>
<dbReference type="Gene3D" id="3.40.50.300">
    <property type="entry name" value="P-loop containing nucleotide triphosphate hydrolases"/>
    <property type="match status" value="1"/>
</dbReference>
<dbReference type="Pfam" id="PF01715">
    <property type="entry name" value="IPPT"/>
    <property type="match status" value="1"/>
</dbReference>
<comment type="cofactor">
    <cofactor evidence="1 10">
        <name>Mg(2+)</name>
        <dbReference type="ChEBI" id="CHEBI:18420"/>
    </cofactor>
</comment>
<dbReference type="Proteomes" id="UP000277424">
    <property type="component" value="Unassembled WGS sequence"/>
</dbReference>
<feature type="region of interest" description="Interaction with substrate tRNA" evidence="10">
    <location>
        <begin position="163"/>
        <end position="167"/>
    </location>
</feature>
<dbReference type="EC" id="2.5.1.75" evidence="10"/>
<dbReference type="Gene3D" id="1.10.20.140">
    <property type="match status" value="1"/>
</dbReference>
<feature type="binding site" evidence="10">
    <location>
        <begin position="14"/>
        <end position="21"/>
    </location>
    <ligand>
        <name>ATP</name>
        <dbReference type="ChEBI" id="CHEBI:30616"/>
    </ligand>
</feature>
<name>A0A420WHB1_9PROT</name>
<evidence type="ECO:0000256" key="4">
    <source>
        <dbReference type="ARBA" id="ARBA00022679"/>
    </source>
</evidence>
<dbReference type="SUPFAM" id="SSF52540">
    <property type="entry name" value="P-loop containing nucleoside triphosphate hydrolases"/>
    <property type="match status" value="2"/>
</dbReference>
<keyword evidence="4 10" id="KW-0808">Transferase</keyword>
<evidence type="ECO:0000313" key="15">
    <source>
        <dbReference type="Proteomes" id="UP000277424"/>
    </source>
</evidence>
<evidence type="ECO:0000256" key="5">
    <source>
        <dbReference type="ARBA" id="ARBA00022694"/>
    </source>
</evidence>
<dbReference type="PANTHER" id="PTHR11088">
    <property type="entry name" value="TRNA DIMETHYLALLYLTRANSFERASE"/>
    <property type="match status" value="1"/>
</dbReference>
<dbReference type="HAMAP" id="MF_00185">
    <property type="entry name" value="IPP_trans"/>
    <property type="match status" value="1"/>
</dbReference>
<dbReference type="AlphaFoldDB" id="A0A420WHB1"/>
<comment type="similarity">
    <text evidence="3 10 13">Belongs to the IPP transferase family.</text>
</comment>
<protein>
    <recommendedName>
        <fullName evidence="10">tRNA dimethylallyltransferase</fullName>
        <ecNumber evidence="10">2.5.1.75</ecNumber>
    </recommendedName>
    <alternativeName>
        <fullName evidence="10">Dimethylallyl diphosphate:tRNA dimethylallyltransferase</fullName>
        <shortName evidence="10">DMAPP:tRNA dimethylallyltransferase</shortName>
        <shortName evidence="10">DMATase</shortName>
    </alternativeName>
    <alternativeName>
        <fullName evidence="10">Isopentenyl-diphosphate:tRNA isopentenyltransferase</fullName>
        <shortName evidence="10">IPP transferase</shortName>
        <shortName evidence="10">IPPT</shortName>
        <shortName evidence="10">IPTase</shortName>
    </alternativeName>
</protein>
<sequence length="322" mass="34886">MKVPVPLPVIVVAGPTASGKSALAVEIAEAFRGVVINADSMQVYADLRVLTARPSEVEERRVPHRLYGVLDGSQKCSAGRWRELALAEIARVHASGQLPVLCGGTGLYLQTLMRGIAPVPAVPASFRAEATALHAQLGGPGFHERLAERDPVMAARLHPGNTQRLIRAWEVLNATGRSLADWQAAPRAGAATGLHFLSFVLLPARAPLYAACDGRFMQMLEMGALEEVRALVARGLDPALPVMKALGVRELAAHLAGELTLEEAIDQAQRETRRYAKRQVTWFRHQMEDAMIFETGYGAKYSASPRDEIFSKIRQSGLTAKG</sequence>
<comment type="catalytic activity">
    <reaction evidence="9 10 11">
        <text>adenosine(37) in tRNA + dimethylallyl diphosphate = N(6)-dimethylallyladenosine(37) in tRNA + diphosphate</text>
        <dbReference type="Rhea" id="RHEA:26482"/>
        <dbReference type="Rhea" id="RHEA-COMP:10162"/>
        <dbReference type="Rhea" id="RHEA-COMP:10375"/>
        <dbReference type="ChEBI" id="CHEBI:33019"/>
        <dbReference type="ChEBI" id="CHEBI:57623"/>
        <dbReference type="ChEBI" id="CHEBI:74411"/>
        <dbReference type="ChEBI" id="CHEBI:74415"/>
        <dbReference type="EC" id="2.5.1.75"/>
    </reaction>
</comment>
<comment type="caution">
    <text evidence="10">Lacks conserved residue(s) required for the propagation of feature annotation.</text>
</comment>
<organism evidence="14 15">
    <name type="scientific">Oceanibaculum indicum</name>
    <dbReference type="NCBI Taxonomy" id="526216"/>
    <lineage>
        <taxon>Bacteria</taxon>
        <taxon>Pseudomonadati</taxon>
        <taxon>Pseudomonadota</taxon>
        <taxon>Alphaproteobacteria</taxon>
        <taxon>Rhodospirillales</taxon>
        <taxon>Oceanibaculaceae</taxon>
        <taxon>Oceanibaculum</taxon>
    </lineage>
</organism>
<comment type="caution">
    <text evidence="14">The sequence shown here is derived from an EMBL/GenBank/DDBJ whole genome shotgun (WGS) entry which is preliminary data.</text>
</comment>
<evidence type="ECO:0000256" key="9">
    <source>
        <dbReference type="ARBA" id="ARBA00049563"/>
    </source>
</evidence>
<dbReference type="RefSeq" id="WP_121220144.1">
    <property type="nucleotide sequence ID" value="NZ_RBIG01000002.1"/>
</dbReference>
<keyword evidence="5 10" id="KW-0819">tRNA processing</keyword>
<accession>A0A420WHB1</accession>
<dbReference type="OrthoDB" id="9776390at2"/>
<gene>
    <name evidence="10" type="primary">miaA</name>
    <name evidence="14" type="ORF">BCL74_2330</name>
</gene>
<evidence type="ECO:0000256" key="8">
    <source>
        <dbReference type="ARBA" id="ARBA00022842"/>
    </source>
</evidence>
<evidence type="ECO:0000256" key="3">
    <source>
        <dbReference type="ARBA" id="ARBA00005842"/>
    </source>
</evidence>
<proteinExistence type="inferred from homology"/>
<dbReference type="InterPro" id="IPR039657">
    <property type="entry name" value="Dimethylallyltransferase"/>
</dbReference>
<evidence type="ECO:0000256" key="2">
    <source>
        <dbReference type="ARBA" id="ARBA00003213"/>
    </source>
</evidence>
<evidence type="ECO:0000256" key="7">
    <source>
        <dbReference type="ARBA" id="ARBA00022840"/>
    </source>
</evidence>
<feature type="region of interest" description="Interaction with substrate tRNA" evidence="10">
    <location>
        <begin position="39"/>
        <end position="42"/>
    </location>
</feature>
<reference evidence="14 15" key="1">
    <citation type="submission" date="2018-10" db="EMBL/GenBank/DDBJ databases">
        <title>Comparative analysis of microorganisms from saline springs in Andes Mountain Range, Colombia.</title>
        <authorList>
            <person name="Rubin E."/>
        </authorList>
    </citation>
    <scope>NUCLEOTIDE SEQUENCE [LARGE SCALE GENOMIC DNA]</scope>
    <source>
        <strain evidence="14 15">USBA 36</strain>
    </source>
</reference>
<dbReference type="PANTHER" id="PTHR11088:SF60">
    <property type="entry name" value="TRNA DIMETHYLALLYLTRANSFERASE"/>
    <property type="match status" value="1"/>
</dbReference>
<evidence type="ECO:0000256" key="1">
    <source>
        <dbReference type="ARBA" id="ARBA00001946"/>
    </source>
</evidence>
<comment type="function">
    <text evidence="2 10 12">Catalyzes the transfer of a dimethylallyl group onto the adenine at position 37 in tRNAs that read codons beginning with uridine, leading to the formation of N6-(dimethylallyl)adenosine (i(6)A).</text>
</comment>
<comment type="subunit">
    <text evidence="10">Monomer.</text>
</comment>
<keyword evidence="7 10" id="KW-0067">ATP-binding</keyword>
<dbReference type="NCBIfam" id="TIGR00174">
    <property type="entry name" value="miaA"/>
    <property type="match status" value="1"/>
</dbReference>
<evidence type="ECO:0000256" key="11">
    <source>
        <dbReference type="RuleBase" id="RU003783"/>
    </source>
</evidence>
<feature type="binding site" evidence="10">
    <location>
        <begin position="16"/>
        <end position="21"/>
    </location>
    <ligand>
        <name>substrate</name>
    </ligand>
</feature>
<evidence type="ECO:0000256" key="10">
    <source>
        <dbReference type="HAMAP-Rule" id="MF_00185"/>
    </source>
</evidence>
<evidence type="ECO:0000256" key="12">
    <source>
        <dbReference type="RuleBase" id="RU003784"/>
    </source>
</evidence>
<evidence type="ECO:0000256" key="6">
    <source>
        <dbReference type="ARBA" id="ARBA00022741"/>
    </source>
</evidence>
<keyword evidence="6 10" id="KW-0547">Nucleotide-binding</keyword>